<keyword evidence="1" id="KW-1133">Transmembrane helix</keyword>
<gene>
    <name evidence="2" type="ORF">ACFQ1G_05360</name>
</gene>
<keyword evidence="1" id="KW-0472">Membrane</keyword>
<keyword evidence="1" id="KW-0812">Transmembrane</keyword>
<sequence length="168" mass="19598">MKIFQEKQFINRWWLLMFILAIIVIIVGTAYYATKDASEDTAMIVSLISVGITLPIVLGLLYLRLETRIDAEGVTTYFKPFSFTRKHFSWQEIKECYLRKYDSKKEFGGWGLRGIGEDWKAYFIYGNKGIQIITNKDKHFLIGTQRPAAAKEILKTYFQNPVNTTYEK</sequence>
<feature type="transmembrane region" description="Helical" evidence="1">
    <location>
        <begin position="44"/>
        <end position="63"/>
    </location>
</feature>
<protein>
    <recommendedName>
        <fullName evidence="4">PH (Pleckstrin Homology) domain-containing protein</fullName>
    </recommendedName>
</protein>
<evidence type="ECO:0000256" key="1">
    <source>
        <dbReference type="SAM" id="Phobius"/>
    </source>
</evidence>
<dbReference type="EMBL" id="JBHTJP010000032">
    <property type="protein sequence ID" value="MFD0976216.1"/>
    <property type="molecule type" value="Genomic_DNA"/>
</dbReference>
<dbReference type="Proteomes" id="UP001597100">
    <property type="component" value="Unassembled WGS sequence"/>
</dbReference>
<dbReference type="RefSeq" id="WP_380737349.1">
    <property type="nucleotide sequence ID" value="NZ_JBHTJP010000032.1"/>
</dbReference>
<organism evidence="2 3">
    <name type="scientific">Salinimicrobium gaetbulicola</name>
    <dbReference type="NCBI Taxonomy" id="999702"/>
    <lineage>
        <taxon>Bacteria</taxon>
        <taxon>Pseudomonadati</taxon>
        <taxon>Bacteroidota</taxon>
        <taxon>Flavobacteriia</taxon>
        <taxon>Flavobacteriales</taxon>
        <taxon>Flavobacteriaceae</taxon>
        <taxon>Salinimicrobium</taxon>
    </lineage>
</organism>
<evidence type="ECO:0000313" key="3">
    <source>
        <dbReference type="Proteomes" id="UP001597100"/>
    </source>
</evidence>
<feature type="transmembrane region" description="Helical" evidence="1">
    <location>
        <begin position="12"/>
        <end position="32"/>
    </location>
</feature>
<keyword evidence="3" id="KW-1185">Reference proteome</keyword>
<evidence type="ECO:0008006" key="4">
    <source>
        <dbReference type="Google" id="ProtNLM"/>
    </source>
</evidence>
<name>A0ABW3IE08_9FLAO</name>
<accession>A0ABW3IE08</accession>
<evidence type="ECO:0000313" key="2">
    <source>
        <dbReference type="EMBL" id="MFD0976216.1"/>
    </source>
</evidence>
<comment type="caution">
    <text evidence="2">The sequence shown here is derived from an EMBL/GenBank/DDBJ whole genome shotgun (WGS) entry which is preliminary data.</text>
</comment>
<reference evidence="3" key="1">
    <citation type="journal article" date="2019" name="Int. J. Syst. Evol. Microbiol.">
        <title>The Global Catalogue of Microorganisms (GCM) 10K type strain sequencing project: providing services to taxonomists for standard genome sequencing and annotation.</title>
        <authorList>
            <consortium name="The Broad Institute Genomics Platform"/>
            <consortium name="The Broad Institute Genome Sequencing Center for Infectious Disease"/>
            <person name="Wu L."/>
            <person name="Ma J."/>
        </authorList>
    </citation>
    <scope>NUCLEOTIDE SEQUENCE [LARGE SCALE GENOMIC DNA]</scope>
    <source>
        <strain evidence="3">CCUG 60898</strain>
    </source>
</reference>
<proteinExistence type="predicted"/>